<comment type="caution">
    <text evidence="2">The sequence shown here is derived from an EMBL/GenBank/DDBJ whole genome shotgun (WGS) entry which is preliminary data.</text>
</comment>
<proteinExistence type="predicted"/>
<protein>
    <submittedName>
        <fullName evidence="2">Uncharacterized protein</fullName>
    </submittedName>
</protein>
<dbReference type="KEGG" id="cuz:Cul05146_1749"/>
<dbReference type="EMBL" id="BQFK01000003">
    <property type="protein sequence ID" value="GJJ43124.1"/>
    <property type="molecule type" value="Genomic_DNA"/>
</dbReference>
<keyword evidence="1" id="KW-1133">Transmembrane helix</keyword>
<dbReference type="Proteomes" id="UP001205910">
    <property type="component" value="Unassembled WGS sequence"/>
</dbReference>
<accession>A0ABD0BJP1</accession>
<organism evidence="2 3">
    <name type="scientific">Corynebacterium ulcerans</name>
    <dbReference type="NCBI Taxonomy" id="65058"/>
    <lineage>
        <taxon>Bacteria</taxon>
        <taxon>Bacillati</taxon>
        <taxon>Actinomycetota</taxon>
        <taxon>Actinomycetes</taxon>
        <taxon>Mycobacteriales</taxon>
        <taxon>Corynebacteriaceae</taxon>
        <taxon>Corynebacterium</taxon>
    </lineage>
</organism>
<gene>
    <name evidence="2" type="ORF">CULCOIPH005_13130</name>
</gene>
<feature type="transmembrane region" description="Helical" evidence="1">
    <location>
        <begin position="12"/>
        <end position="31"/>
    </location>
</feature>
<evidence type="ECO:0000313" key="3">
    <source>
        <dbReference type="Proteomes" id="UP001205910"/>
    </source>
</evidence>
<reference evidence="2 3" key="1">
    <citation type="submission" date="2021-11" db="EMBL/GenBank/DDBJ databases">
        <title>Whole genome sequences of diphtheriae toxin producing Corynebacterium ulcerans isolates from cats in Osaka, Japan.</title>
        <authorList>
            <person name="Umeda K."/>
            <person name="Hirai Y."/>
        </authorList>
    </citation>
    <scope>NUCLEOTIDE SEQUENCE [LARGE SCALE GENOMIC DNA]</scope>
    <source>
        <strain evidence="2 3">12109B-1</strain>
    </source>
</reference>
<evidence type="ECO:0000256" key="1">
    <source>
        <dbReference type="SAM" id="Phobius"/>
    </source>
</evidence>
<keyword evidence="1" id="KW-0812">Transmembrane</keyword>
<keyword evidence="1" id="KW-0472">Membrane</keyword>
<dbReference type="AlphaFoldDB" id="A0ABD0BJP1"/>
<dbReference type="KEGG" id="cuq:Cul210931_1663"/>
<sequence length="233" mass="24844">MPCSTSPSATPWWHYLVGSLAVGAIATLFIYVRWLSAVGVIVLLTLLLFKALRHPRYALHGLRIDNVSDNAVNRALRGGTLGILIVLPVWVSPLLRDLHPAITFALCTALAPFLFLSHTDALSKDKALIAQHGKDVDSTTLASLPPLGHVEVQIVKLLAAAGAADGSRAQLGSLAKISGIPLEDITPAVRTLIDARIITAFTALSPTNPKDWYVELTPIGCALASRNHTSTAR</sequence>
<name>A0ABD0BJP1_CORUL</name>
<feature type="transmembrane region" description="Helical" evidence="1">
    <location>
        <begin position="98"/>
        <end position="116"/>
    </location>
</feature>
<feature type="transmembrane region" description="Helical" evidence="1">
    <location>
        <begin position="74"/>
        <end position="92"/>
    </location>
</feature>
<evidence type="ECO:0000313" key="2">
    <source>
        <dbReference type="EMBL" id="GJJ43124.1"/>
    </source>
</evidence>
<dbReference type="RefSeq" id="WP_013912097.1">
    <property type="nucleotide sequence ID" value="NZ_AP019662.1"/>
</dbReference>
<feature type="transmembrane region" description="Helical" evidence="1">
    <location>
        <begin position="37"/>
        <end position="53"/>
    </location>
</feature>